<name>A0ABV5MAJ8_9ACTN</name>
<keyword evidence="1" id="KW-1133">Transmembrane helix</keyword>
<dbReference type="Proteomes" id="UP001589608">
    <property type="component" value="Unassembled WGS sequence"/>
</dbReference>
<feature type="transmembrane region" description="Helical" evidence="1">
    <location>
        <begin position="132"/>
        <end position="151"/>
    </location>
</feature>
<organism evidence="2 3">
    <name type="scientific">Dactylosporangium vinaceum</name>
    <dbReference type="NCBI Taxonomy" id="53362"/>
    <lineage>
        <taxon>Bacteria</taxon>
        <taxon>Bacillati</taxon>
        <taxon>Actinomycetota</taxon>
        <taxon>Actinomycetes</taxon>
        <taxon>Micromonosporales</taxon>
        <taxon>Micromonosporaceae</taxon>
        <taxon>Dactylosporangium</taxon>
    </lineage>
</organism>
<proteinExistence type="predicted"/>
<evidence type="ECO:0000256" key="1">
    <source>
        <dbReference type="SAM" id="Phobius"/>
    </source>
</evidence>
<keyword evidence="1" id="KW-0472">Membrane</keyword>
<accession>A0ABV5MAJ8</accession>
<dbReference type="EMBL" id="JBHMCA010000043">
    <property type="protein sequence ID" value="MFB9445872.1"/>
    <property type="molecule type" value="Genomic_DNA"/>
</dbReference>
<keyword evidence="3" id="KW-1185">Reference proteome</keyword>
<keyword evidence="1" id="KW-0812">Transmembrane</keyword>
<feature type="transmembrane region" description="Helical" evidence="1">
    <location>
        <begin position="55"/>
        <end position="76"/>
    </location>
</feature>
<sequence>MVMRPPARKLMLVLHVGASVGWLGAVAASLALGVLGLATADPSRARGVYLVLEPVGWWTLVPLSLASLLTGIVQSLGTPWGLVRHYWVLCKLLMNLVATGVLLLYMQTLTMLADLAADPDTSLAQLRTASPVVHAAAAIGLLLVALALSVYKPRGLTGYGRRHQGRPGRSG</sequence>
<evidence type="ECO:0000313" key="3">
    <source>
        <dbReference type="Proteomes" id="UP001589608"/>
    </source>
</evidence>
<reference evidence="2 3" key="1">
    <citation type="submission" date="2024-09" db="EMBL/GenBank/DDBJ databases">
        <authorList>
            <person name="Sun Q."/>
            <person name="Mori K."/>
        </authorList>
    </citation>
    <scope>NUCLEOTIDE SEQUENCE [LARGE SCALE GENOMIC DNA]</scope>
    <source>
        <strain evidence="2 3">JCM 3307</strain>
    </source>
</reference>
<gene>
    <name evidence="2" type="ORF">ACFFTR_22555</name>
</gene>
<dbReference type="RefSeq" id="WP_223093062.1">
    <property type="nucleotide sequence ID" value="NZ_CP061913.1"/>
</dbReference>
<evidence type="ECO:0000313" key="2">
    <source>
        <dbReference type="EMBL" id="MFB9445872.1"/>
    </source>
</evidence>
<protein>
    <submittedName>
        <fullName evidence="2">DUF2269 domain-containing protein</fullName>
    </submittedName>
</protein>
<feature type="transmembrane region" description="Helical" evidence="1">
    <location>
        <begin position="88"/>
        <end position="112"/>
    </location>
</feature>
<comment type="caution">
    <text evidence="2">The sequence shown here is derived from an EMBL/GenBank/DDBJ whole genome shotgun (WGS) entry which is preliminary data.</text>
</comment>